<gene>
    <name evidence="2" type="ORF">GBAR_LOCUS29499</name>
</gene>
<reference evidence="2" key="1">
    <citation type="submission" date="2023-03" db="EMBL/GenBank/DDBJ databases">
        <authorList>
            <person name="Steffen K."/>
            <person name="Cardenas P."/>
        </authorList>
    </citation>
    <scope>NUCLEOTIDE SEQUENCE</scope>
</reference>
<organism evidence="2 3">
    <name type="scientific">Geodia barretti</name>
    <name type="common">Barrett's horny sponge</name>
    <dbReference type="NCBI Taxonomy" id="519541"/>
    <lineage>
        <taxon>Eukaryota</taxon>
        <taxon>Metazoa</taxon>
        <taxon>Porifera</taxon>
        <taxon>Demospongiae</taxon>
        <taxon>Heteroscleromorpha</taxon>
        <taxon>Tetractinellida</taxon>
        <taxon>Astrophorina</taxon>
        <taxon>Geodiidae</taxon>
        <taxon>Geodia</taxon>
    </lineage>
</organism>
<evidence type="ECO:0000256" key="1">
    <source>
        <dbReference type="SAM" id="MobiDB-lite"/>
    </source>
</evidence>
<keyword evidence="3" id="KW-1185">Reference proteome</keyword>
<feature type="compositionally biased region" description="Acidic residues" evidence="1">
    <location>
        <begin position="34"/>
        <end position="43"/>
    </location>
</feature>
<sequence>MSTESRDQATAMSLVERECDDVIDSMVAAVASSGDEETEEEGEKGEVAEEEKAVTLVTSSELPVTSTCTSFPTADEMFLDKLPAELFYD</sequence>
<comment type="caution">
    <text evidence="2">The sequence shown here is derived from an EMBL/GenBank/DDBJ whole genome shotgun (WGS) entry which is preliminary data.</text>
</comment>
<protein>
    <submittedName>
        <fullName evidence="2">Uncharacterized protein</fullName>
    </submittedName>
</protein>
<dbReference type="EMBL" id="CASHTH010004133">
    <property type="protein sequence ID" value="CAI8053977.1"/>
    <property type="molecule type" value="Genomic_DNA"/>
</dbReference>
<evidence type="ECO:0000313" key="3">
    <source>
        <dbReference type="Proteomes" id="UP001174909"/>
    </source>
</evidence>
<evidence type="ECO:0000313" key="2">
    <source>
        <dbReference type="EMBL" id="CAI8053977.1"/>
    </source>
</evidence>
<name>A0AA35TVS1_GEOBA</name>
<feature type="region of interest" description="Disordered" evidence="1">
    <location>
        <begin position="31"/>
        <end position="58"/>
    </location>
</feature>
<accession>A0AA35TVS1</accession>
<dbReference type="Proteomes" id="UP001174909">
    <property type="component" value="Unassembled WGS sequence"/>
</dbReference>
<dbReference type="AlphaFoldDB" id="A0AA35TVS1"/>
<proteinExistence type="predicted"/>
<feature type="compositionally biased region" description="Basic and acidic residues" evidence="1">
    <location>
        <begin position="44"/>
        <end position="53"/>
    </location>
</feature>